<name>D6Z6R5_DESAT</name>
<dbReference type="EMBL" id="CP001940">
    <property type="protein sequence ID" value="ADH85024.1"/>
    <property type="molecule type" value="Genomic_DNA"/>
</dbReference>
<dbReference type="HOGENOM" id="CLU_079628_0_0_7"/>
<dbReference type="AlphaFoldDB" id="D6Z6R5"/>
<organism evidence="1 2">
    <name type="scientific">Desulfurivibrio alkaliphilus (strain DSM 19089 / UNIQEM U267 / AHT2)</name>
    <dbReference type="NCBI Taxonomy" id="589865"/>
    <lineage>
        <taxon>Bacteria</taxon>
        <taxon>Pseudomonadati</taxon>
        <taxon>Thermodesulfobacteriota</taxon>
        <taxon>Desulfobulbia</taxon>
        <taxon>Desulfobulbales</taxon>
        <taxon>Desulfobulbaceae</taxon>
        <taxon>Desulfurivibrio</taxon>
    </lineage>
</organism>
<gene>
    <name evidence="1" type="ordered locus">DaAHT2_0313</name>
</gene>
<reference evidence="2" key="1">
    <citation type="submission" date="2010-02" db="EMBL/GenBank/DDBJ databases">
        <title>Complete sequence of Desulfurivibrio alkaliphilus AHT2.</title>
        <authorList>
            <consortium name="US DOE Joint Genome Institute"/>
            <person name="Pitluck S."/>
            <person name="Chertkov O."/>
            <person name="Detter J.C."/>
            <person name="Han C."/>
            <person name="Tapia R."/>
            <person name="Larimer F."/>
            <person name="Land M."/>
            <person name="Hauser L."/>
            <person name="Kyrpides N."/>
            <person name="Mikhailova N."/>
            <person name="Sorokin D.Y."/>
            <person name="Muyzer G."/>
            <person name="Woyke T."/>
        </authorList>
    </citation>
    <scope>NUCLEOTIDE SEQUENCE [LARGE SCALE GENOMIC DNA]</scope>
    <source>
        <strain evidence="2">DSM 19089 / UNIQEM U267 / AHT2</strain>
    </source>
</reference>
<dbReference type="RefSeq" id="WP_013162555.1">
    <property type="nucleotide sequence ID" value="NC_014216.1"/>
</dbReference>
<protein>
    <submittedName>
        <fullName evidence="1">N-formylglutamate amidohydrolase</fullName>
    </submittedName>
</protein>
<dbReference type="GO" id="GO:0016787">
    <property type="term" value="F:hydrolase activity"/>
    <property type="evidence" value="ECO:0007669"/>
    <property type="project" value="UniProtKB-KW"/>
</dbReference>
<dbReference type="OrthoDB" id="9815326at2"/>
<dbReference type="SUPFAM" id="SSF53187">
    <property type="entry name" value="Zn-dependent exopeptidases"/>
    <property type="match status" value="1"/>
</dbReference>
<dbReference type="eggNOG" id="COG3931">
    <property type="taxonomic scope" value="Bacteria"/>
</dbReference>
<dbReference type="Proteomes" id="UP000001508">
    <property type="component" value="Chromosome"/>
</dbReference>
<keyword evidence="1" id="KW-0378">Hydrolase</keyword>
<dbReference type="Pfam" id="PF05013">
    <property type="entry name" value="FGase"/>
    <property type="match status" value="1"/>
</dbReference>
<dbReference type="InterPro" id="IPR007709">
    <property type="entry name" value="N-FG_amidohydro"/>
</dbReference>
<evidence type="ECO:0000313" key="1">
    <source>
        <dbReference type="EMBL" id="ADH85024.1"/>
    </source>
</evidence>
<dbReference type="Gene3D" id="3.40.630.40">
    <property type="entry name" value="Zn-dependent exopeptidases"/>
    <property type="match status" value="1"/>
</dbReference>
<proteinExistence type="predicted"/>
<dbReference type="InParanoid" id="D6Z6R5"/>
<dbReference type="KEGG" id="dak:DaAHT2_0313"/>
<sequence>MSGRKPPVSVLITTEHASAAVPERWRPLFAGHEAILQTHRAWDPGSRELGRALAEVLDAPLLEGQVTRLLVDLNRSAGHPRLFSEFSRALPASQRHVLMAEYWQPHWQAYAETVTRLPGPVLHLACHSFTPVLDGVVRTADIGLLYDPARPGERRWCQGLRSAIAERLPGLRVRMNYPYRGVSNGLGQQHRRRFRAAQLITMELEVNTALVDGPGWDRIMTGLVAAVSRAAGSRC</sequence>
<accession>D6Z6R5</accession>
<dbReference type="STRING" id="589865.DaAHT2_0313"/>
<keyword evidence="2" id="KW-1185">Reference proteome</keyword>
<evidence type="ECO:0000313" key="2">
    <source>
        <dbReference type="Proteomes" id="UP000001508"/>
    </source>
</evidence>